<proteinExistence type="predicted"/>
<gene>
    <name evidence="1" type="ORF">T4D_803</name>
</gene>
<accession>A0A0V1FEA5</accession>
<keyword evidence="2" id="KW-1185">Reference proteome</keyword>
<sequence>MLTFITRQWYHRVKNYCYPDPCILIELIHQTEAMLTAFNMNSASINTPPTTSSSADHRPSFKKCEKRQFSFTWSHLVCSANINNIYNSDDVQNTTGPYVEGKDVECFLLSRGKLNSSQNINNRLKLCAIVDELNSDAFAFSNEMIASGKIRDRHPTFTTEHRAKSLKAQKAKDNAQLGL</sequence>
<evidence type="ECO:0000313" key="2">
    <source>
        <dbReference type="Proteomes" id="UP000054995"/>
    </source>
</evidence>
<dbReference type="AlphaFoldDB" id="A0A0V1FEA5"/>
<evidence type="ECO:0000313" key="1">
    <source>
        <dbReference type="EMBL" id="KRY84395.1"/>
    </source>
</evidence>
<protein>
    <submittedName>
        <fullName evidence="1">Uncharacterized protein</fullName>
    </submittedName>
</protein>
<comment type="caution">
    <text evidence="1">The sequence shown here is derived from an EMBL/GenBank/DDBJ whole genome shotgun (WGS) entry which is preliminary data.</text>
</comment>
<dbReference type="EMBL" id="JYDT01000114">
    <property type="protein sequence ID" value="KRY84395.1"/>
    <property type="molecule type" value="Genomic_DNA"/>
</dbReference>
<reference evidence="1 2" key="1">
    <citation type="submission" date="2015-01" db="EMBL/GenBank/DDBJ databases">
        <title>Evolution of Trichinella species and genotypes.</title>
        <authorList>
            <person name="Korhonen P.K."/>
            <person name="Edoardo P."/>
            <person name="Giuseppe L.R."/>
            <person name="Gasser R.B."/>
        </authorList>
    </citation>
    <scope>NUCLEOTIDE SEQUENCE [LARGE SCALE GENOMIC DNA]</scope>
    <source>
        <strain evidence="1">ISS470</strain>
    </source>
</reference>
<dbReference type="OrthoDB" id="10427640at2759"/>
<organism evidence="1 2">
    <name type="scientific">Trichinella pseudospiralis</name>
    <name type="common">Parasitic roundworm</name>
    <dbReference type="NCBI Taxonomy" id="6337"/>
    <lineage>
        <taxon>Eukaryota</taxon>
        <taxon>Metazoa</taxon>
        <taxon>Ecdysozoa</taxon>
        <taxon>Nematoda</taxon>
        <taxon>Enoplea</taxon>
        <taxon>Dorylaimia</taxon>
        <taxon>Trichinellida</taxon>
        <taxon>Trichinellidae</taxon>
        <taxon>Trichinella</taxon>
    </lineage>
</organism>
<dbReference type="Proteomes" id="UP000054995">
    <property type="component" value="Unassembled WGS sequence"/>
</dbReference>
<name>A0A0V1FEA5_TRIPS</name>